<evidence type="ECO:0000256" key="5">
    <source>
        <dbReference type="ARBA" id="ARBA00022598"/>
    </source>
</evidence>
<keyword evidence="5 12" id="KW-0436">Ligase</keyword>
<keyword evidence="6 12" id="KW-0547">Nucleotide-binding</keyword>
<organism evidence="17 18">
    <name type="scientific">Campylobacter californiensis</name>
    <dbReference type="NCBI Taxonomy" id="1032243"/>
    <lineage>
        <taxon>Bacteria</taxon>
        <taxon>Pseudomonadati</taxon>
        <taxon>Campylobacterota</taxon>
        <taxon>Epsilonproteobacteria</taxon>
        <taxon>Campylobacterales</taxon>
        <taxon>Campylobacteraceae</taxon>
        <taxon>Campylobacter</taxon>
    </lineage>
</organism>
<dbReference type="Pfam" id="PF02403">
    <property type="entry name" value="Seryl_tRNA_N"/>
    <property type="match status" value="1"/>
</dbReference>
<dbReference type="InterPro" id="IPR015866">
    <property type="entry name" value="Ser-tRNA-synth_1_N"/>
</dbReference>
<evidence type="ECO:0000256" key="13">
    <source>
        <dbReference type="PIRSR" id="PIRSR001529-1"/>
    </source>
</evidence>
<dbReference type="InterPro" id="IPR010978">
    <property type="entry name" value="tRNA-bd_arm"/>
</dbReference>
<evidence type="ECO:0000259" key="15">
    <source>
        <dbReference type="PROSITE" id="PS50862"/>
    </source>
</evidence>
<gene>
    <name evidence="12 17" type="primary">serS</name>
    <name evidence="16" type="ORF">CCAL12919_06990</name>
    <name evidence="17" type="ORF">CCAL9337_07970</name>
</gene>
<dbReference type="PANTHER" id="PTHR43697:SF1">
    <property type="entry name" value="SERINE--TRNA LIGASE"/>
    <property type="match status" value="1"/>
</dbReference>
<dbReference type="EMBL" id="LIWG01000011">
    <property type="protein sequence ID" value="MBE3608652.1"/>
    <property type="molecule type" value="Genomic_DNA"/>
</dbReference>
<dbReference type="AlphaFoldDB" id="A0AAW3ZVG7"/>
<comment type="function">
    <text evidence="12">Catalyzes the attachment of serine to tRNA(Ser). Is also able to aminoacylate tRNA(Sec) with serine, to form the misacylated tRNA L-seryl-tRNA(Sec), which will be further converted into selenocysteinyl-tRNA(Sec).</text>
</comment>
<dbReference type="NCBIfam" id="TIGR00414">
    <property type="entry name" value="serS"/>
    <property type="match status" value="1"/>
</dbReference>
<feature type="binding site" evidence="12 14">
    <location>
        <begin position="348"/>
        <end position="351"/>
    </location>
    <ligand>
        <name>ATP</name>
        <dbReference type="ChEBI" id="CHEBI:30616"/>
    </ligand>
</feature>
<dbReference type="GO" id="GO:0016260">
    <property type="term" value="P:selenocysteine biosynthetic process"/>
    <property type="evidence" value="ECO:0007669"/>
    <property type="project" value="UniProtKB-UniRule"/>
</dbReference>
<keyword evidence="9 12" id="KW-0030">Aminoacyl-tRNA synthetase</keyword>
<sequence>MINLRLIETNFDEFNKKLIAKKVDTNLLKNLLDTYNDLKAKRVMLENFQAIQNAKSKELGIKSRNGENTDALREELNANKAAIGDASEIVRELEEKLEEIASSVPNIIDDDVPFGEDENDNVCVKTVLEPRKFDFEPKAHYELGEELGWLDFERGVKISGSRFTILRGEAARLSRALVNYMIDFNTARGFELVNVPFLVNANTLYGTGQLPKFADDLYKINNENLYLIPTSEVPVTNIYNDEILQSEELPIKMTCYSACFRQEAGSAGRDTRGMIRQHQFEKVELVSITKPEDSQKVLQEMVECASDLLTSLGLAHRHMLLCSGDLGFGAAKTIDLEVWLPSQNKYREISSVSNTRDFQARRAKIRYKDGKKNALVHTLNGSSLAVGRTLIAIMENYQTKDGRIEIPEVLKRYM</sequence>
<feature type="binding site" evidence="12 14">
    <location>
        <begin position="261"/>
        <end position="263"/>
    </location>
    <ligand>
        <name>ATP</name>
        <dbReference type="ChEBI" id="CHEBI:30616"/>
    </ligand>
</feature>
<feature type="binding site" evidence="13">
    <location>
        <position position="261"/>
    </location>
    <ligand>
        <name>L-serine</name>
        <dbReference type="ChEBI" id="CHEBI:33384"/>
    </ligand>
</feature>
<dbReference type="InterPro" id="IPR006195">
    <property type="entry name" value="aa-tRNA-synth_II"/>
</dbReference>
<dbReference type="EC" id="6.1.1.11" evidence="12"/>
<comment type="subcellular location">
    <subcellularLocation>
        <location evidence="1 12">Cytoplasm</location>
    </subcellularLocation>
</comment>
<dbReference type="InterPro" id="IPR045864">
    <property type="entry name" value="aa-tRNA-synth_II/BPL/LPL"/>
</dbReference>
<dbReference type="Gene3D" id="1.10.287.40">
    <property type="entry name" value="Serine-tRNA synthetase, tRNA binding domain"/>
    <property type="match status" value="1"/>
</dbReference>
<comment type="pathway">
    <text evidence="2 12">Aminoacyl-tRNA biosynthesis; selenocysteinyl-tRNA(Sec) biosynthesis; L-seryl-tRNA(Sec) from L-serine and tRNA(Sec): step 1/1.</text>
</comment>
<dbReference type="GO" id="GO:0004828">
    <property type="term" value="F:serine-tRNA ligase activity"/>
    <property type="evidence" value="ECO:0007669"/>
    <property type="project" value="UniProtKB-UniRule"/>
</dbReference>
<feature type="binding site" evidence="12">
    <location>
        <position position="382"/>
    </location>
    <ligand>
        <name>L-serine</name>
        <dbReference type="ChEBI" id="CHEBI:33384"/>
    </ligand>
</feature>
<comment type="similarity">
    <text evidence="3 12">Belongs to the class-II aminoacyl-tRNA synthetase family. Type-1 seryl-tRNA synthetase subfamily.</text>
</comment>
<evidence type="ECO:0000256" key="6">
    <source>
        <dbReference type="ARBA" id="ARBA00022741"/>
    </source>
</evidence>
<dbReference type="Proteomes" id="UP000650616">
    <property type="component" value="Unassembled WGS sequence"/>
</dbReference>
<evidence type="ECO:0000256" key="1">
    <source>
        <dbReference type="ARBA" id="ARBA00004496"/>
    </source>
</evidence>
<evidence type="ECO:0000256" key="10">
    <source>
        <dbReference type="ARBA" id="ARBA00047929"/>
    </source>
</evidence>
<dbReference type="PIRSF" id="PIRSF001529">
    <property type="entry name" value="Ser-tRNA-synth_IIa"/>
    <property type="match status" value="1"/>
</dbReference>
<proteinExistence type="inferred from homology"/>
<keyword evidence="7 12" id="KW-0067">ATP-binding</keyword>
<comment type="caution">
    <text evidence="12">Lacks conserved residue(s) required for the propagation of feature annotation.</text>
</comment>
<evidence type="ECO:0000256" key="7">
    <source>
        <dbReference type="ARBA" id="ARBA00022840"/>
    </source>
</evidence>
<reference evidence="16 19" key="2">
    <citation type="submission" date="2020-10" db="EMBL/GenBank/DDBJ databases">
        <title>Campylobacter californiensis sp. nov. isolated from cattle and feral swine in California.</title>
        <authorList>
            <person name="Miller W.G."/>
        </authorList>
    </citation>
    <scope>NUCLEOTIDE SEQUENCE [LARGE SCALE GENOMIC DNA]</scope>
    <source>
        <strain evidence="16 19">RM12919</strain>
    </source>
</reference>
<evidence type="ECO:0000256" key="11">
    <source>
        <dbReference type="ARBA" id="ARBA00048823"/>
    </source>
</evidence>
<feature type="domain" description="Aminoacyl-transfer RNA synthetases class-II family profile" evidence="15">
    <location>
        <begin position="134"/>
        <end position="407"/>
    </location>
</feature>
<keyword evidence="18" id="KW-1185">Reference proteome</keyword>
<evidence type="ECO:0000256" key="9">
    <source>
        <dbReference type="ARBA" id="ARBA00023146"/>
    </source>
</evidence>
<dbReference type="Pfam" id="PF00587">
    <property type="entry name" value="tRNA-synt_2b"/>
    <property type="match status" value="1"/>
</dbReference>
<evidence type="ECO:0000256" key="8">
    <source>
        <dbReference type="ARBA" id="ARBA00022917"/>
    </source>
</evidence>
<dbReference type="InterPro" id="IPR002314">
    <property type="entry name" value="aa-tRNA-synt_IIb"/>
</dbReference>
<evidence type="ECO:0000256" key="2">
    <source>
        <dbReference type="ARBA" id="ARBA00005045"/>
    </source>
</evidence>
<feature type="binding site" evidence="13">
    <location>
        <position position="380"/>
    </location>
    <ligand>
        <name>L-serine</name>
        <dbReference type="ChEBI" id="CHEBI:33384"/>
    </ligand>
</feature>
<evidence type="ECO:0000313" key="16">
    <source>
        <dbReference type="EMBL" id="MBE2986862.1"/>
    </source>
</evidence>
<feature type="binding site" evidence="13">
    <location>
        <position position="230"/>
    </location>
    <ligand>
        <name>L-serine</name>
        <dbReference type="ChEBI" id="CHEBI:33384"/>
    </ligand>
</feature>
<dbReference type="SUPFAM" id="SSF55681">
    <property type="entry name" value="Class II aaRS and biotin synthetases"/>
    <property type="match status" value="1"/>
</dbReference>
<dbReference type="Proteomes" id="UP001318760">
    <property type="component" value="Unassembled WGS sequence"/>
</dbReference>
<dbReference type="EMBL" id="JADBHS010000013">
    <property type="protein sequence ID" value="MBE2986862.1"/>
    <property type="molecule type" value="Genomic_DNA"/>
</dbReference>
<dbReference type="RefSeq" id="WP_170016932.1">
    <property type="nucleotide sequence ID" value="NZ_CP012545.1"/>
</dbReference>
<dbReference type="Gene3D" id="3.30.930.10">
    <property type="entry name" value="Bira Bifunctional Protein, Domain 2"/>
    <property type="match status" value="1"/>
</dbReference>
<keyword evidence="4 12" id="KW-0963">Cytoplasm</keyword>
<comment type="caution">
    <text evidence="17">The sequence shown here is derived from an EMBL/GenBank/DDBJ whole genome shotgun (WGS) entry which is preliminary data.</text>
</comment>
<reference evidence="17 18" key="1">
    <citation type="submission" date="2015-08" db="EMBL/GenBank/DDBJ databases">
        <title>Comparative genomics of the Campylobacter concisus group.</title>
        <authorList>
            <person name="Yee E."/>
            <person name="Chapman M.H."/>
            <person name="Huynh S."/>
            <person name="Bono J.L."/>
            <person name="On S.L."/>
            <person name="St Leger J."/>
            <person name="Foster G."/>
            <person name="Parker C.T."/>
            <person name="Miller W.G."/>
        </authorList>
    </citation>
    <scope>NUCLEOTIDE SEQUENCE [LARGE SCALE GENOMIC DNA]</scope>
    <source>
        <strain evidence="17 18">RM9337</strain>
    </source>
</reference>
<dbReference type="PRINTS" id="PR00981">
    <property type="entry name" value="TRNASYNTHSER"/>
</dbReference>
<comment type="domain">
    <text evidence="12">Consists of two distinct domains, a catalytic core and a N-terminal extension that is involved in tRNA binding.</text>
</comment>
<evidence type="ECO:0000256" key="14">
    <source>
        <dbReference type="PIRSR" id="PIRSR001529-2"/>
    </source>
</evidence>
<evidence type="ECO:0000256" key="3">
    <source>
        <dbReference type="ARBA" id="ARBA00010728"/>
    </source>
</evidence>
<feature type="binding site" evidence="12 13">
    <location>
        <position position="284"/>
    </location>
    <ligand>
        <name>L-serine</name>
        <dbReference type="ChEBI" id="CHEBI:33384"/>
    </ligand>
</feature>
<evidence type="ECO:0000313" key="17">
    <source>
        <dbReference type="EMBL" id="MBE3608652.1"/>
    </source>
</evidence>
<dbReference type="InterPro" id="IPR042103">
    <property type="entry name" value="SerRS_1_N_sf"/>
</dbReference>
<keyword evidence="8 12" id="KW-0648">Protein biosynthesis</keyword>
<dbReference type="GO" id="GO:0006434">
    <property type="term" value="P:seryl-tRNA aminoacylation"/>
    <property type="evidence" value="ECO:0007669"/>
    <property type="project" value="UniProtKB-UniRule"/>
</dbReference>
<dbReference type="PROSITE" id="PS50862">
    <property type="entry name" value="AA_TRNA_LIGASE_II"/>
    <property type="match status" value="1"/>
</dbReference>
<dbReference type="PANTHER" id="PTHR43697">
    <property type="entry name" value="SERYL-TRNA SYNTHETASE"/>
    <property type="match status" value="1"/>
</dbReference>
<comment type="subunit">
    <text evidence="12">Homodimer. The tRNA molecule binds across the dimer.</text>
</comment>
<dbReference type="CDD" id="cd00770">
    <property type="entry name" value="SerRS_core"/>
    <property type="match status" value="1"/>
</dbReference>
<comment type="catalytic activity">
    <reaction evidence="11 12">
        <text>tRNA(Ser) + L-serine + ATP = L-seryl-tRNA(Ser) + AMP + diphosphate + H(+)</text>
        <dbReference type="Rhea" id="RHEA:12292"/>
        <dbReference type="Rhea" id="RHEA-COMP:9669"/>
        <dbReference type="Rhea" id="RHEA-COMP:9703"/>
        <dbReference type="ChEBI" id="CHEBI:15378"/>
        <dbReference type="ChEBI" id="CHEBI:30616"/>
        <dbReference type="ChEBI" id="CHEBI:33019"/>
        <dbReference type="ChEBI" id="CHEBI:33384"/>
        <dbReference type="ChEBI" id="CHEBI:78442"/>
        <dbReference type="ChEBI" id="CHEBI:78533"/>
        <dbReference type="ChEBI" id="CHEBI:456215"/>
        <dbReference type="EC" id="6.1.1.11"/>
    </reaction>
</comment>
<dbReference type="InterPro" id="IPR002317">
    <property type="entry name" value="Ser-tRNA-ligase_type_1"/>
</dbReference>
<feature type="binding site" evidence="12">
    <location>
        <begin position="230"/>
        <end position="232"/>
    </location>
    <ligand>
        <name>L-serine</name>
        <dbReference type="ChEBI" id="CHEBI:33384"/>
    </ligand>
</feature>
<dbReference type="GO" id="GO:0005524">
    <property type="term" value="F:ATP binding"/>
    <property type="evidence" value="ECO:0007669"/>
    <property type="project" value="UniProtKB-UniRule"/>
</dbReference>
<dbReference type="InterPro" id="IPR033729">
    <property type="entry name" value="SerRS_core"/>
</dbReference>
<dbReference type="SUPFAM" id="SSF46589">
    <property type="entry name" value="tRNA-binding arm"/>
    <property type="match status" value="1"/>
</dbReference>
<dbReference type="HAMAP" id="MF_00176">
    <property type="entry name" value="Ser_tRNA_synth_type1"/>
    <property type="match status" value="1"/>
</dbReference>
<protein>
    <recommendedName>
        <fullName evidence="12">Serine--tRNA ligase</fullName>
        <ecNumber evidence="12">6.1.1.11</ecNumber>
    </recommendedName>
    <alternativeName>
        <fullName evidence="12">Seryl-tRNA synthetase</fullName>
        <shortName evidence="12">SerRS</shortName>
    </alternativeName>
    <alternativeName>
        <fullName evidence="12">Seryl-tRNA(Ser/Sec) synthetase</fullName>
    </alternativeName>
</protein>
<accession>A0AAW3ZVG7</accession>
<name>A0AAW3ZVG7_9BACT</name>
<evidence type="ECO:0000256" key="12">
    <source>
        <dbReference type="HAMAP-Rule" id="MF_00176"/>
    </source>
</evidence>
<dbReference type="GO" id="GO:0005737">
    <property type="term" value="C:cytoplasm"/>
    <property type="evidence" value="ECO:0007669"/>
    <property type="project" value="UniProtKB-SubCell"/>
</dbReference>
<comment type="catalytic activity">
    <reaction evidence="10 12">
        <text>tRNA(Sec) + L-serine + ATP = L-seryl-tRNA(Sec) + AMP + diphosphate + H(+)</text>
        <dbReference type="Rhea" id="RHEA:42580"/>
        <dbReference type="Rhea" id="RHEA-COMP:9742"/>
        <dbReference type="Rhea" id="RHEA-COMP:10128"/>
        <dbReference type="ChEBI" id="CHEBI:15378"/>
        <dbReference type="ChEBI" id="CHEBI:30616"/>
        <dbReference type="ChEBI" id="CHEBI:33019"/>
        <dbReference type="ChEBI" id="CHEBI:33384"/>
        <dbReference type="ChEBI" id="CHEBI:78442"/>
        <dbReference type="ChEBI" id="CHEBI:78533"/>
        <dbReference type="ChEBI" id="CHEBI:456215"/>
        <dbReference type="EC" id="6.1.1.11"/>
    </reaction>
</comment>
<evidence type="ECO:0000313" key="19">
    <source>
        <dbReference type="Proteomes" id="UP001318760"/>
    </source>
</evidence>
<evidence type="ECO:0000256" key="4">
    <source>
        <dbReference type="ARBA" id="ARBA00022490"/>
    </source>
</evidence>
<evidence type="ECO:0000313" key="18">
    <source>
        <dbReference type="Proteomes" id="UP000650616"/>
    </source>
</evidence>